<evidence type="ECO:0000313" key="1">
    <source>
        <dbReference type="EMBL" id="EFQ29992.1"/>
    </source>
</evidence>
<dbReference type="RefSeq" id="XP_008094012.1">
    <property type="nucleotide sequence ID" value="XM_008095821.1"/>
</dbReference>
<dbReference type="EMBL" id="GG697347">
    <property type="protein sequence ID" value="EFQ29992.1"/>
    <property type="molecule type" value="Genomic_DNA"/>
</dbReference>
<sequence>MGCRDISMKGSGKAGGSLAVLEHSRYKGDGLGVATLASLDWLFWLLWGKGVLAAFPSYIIGGDVVVLWGSCMRMASGVDTSVSREGPVLRKKHVPAALSLSLASAELWEQAAPTAATEFHNMGGVVRQSGQPKQTVGK</sequence>
<accession>E3QGK4</accession>
<dbReference type="AlphaFoldDB" id="E3QGK4"/>
<name>E3QGK4_COLGM</name>
<dbReference type="HOGENOM" id="CLU_1855119_0_0_1"/>
<dbReference type="VEuPathDB" id="FungiDB:GLRG_05136"/>
<protein>
    <submittedName>
        <fullName evidence="1">Uncharacterized protein</fullName>
    </submittedName>
</protein>
<dbReference type="Proteomes" id="UP000008782">
    <property type="component" value="Unassembled WGS sequence"/>
</dbReference>
<evidence type="ECO:0000313" key="2">
    <source>
        <dbReference type="Proteomes" id="UP000008782"/>
    </source>
</evidence>
<proteinExistence type="predicted"/>
<keyword evidence="2" id="KW-1185">Reference proteome</keyword>
<reference evidence="2" key="1">
    <citation type="journal article" date="2012" name="Nat. Genet.">
        <title>Lifestyle transitions in plant pathogenic Colletotrichum fungi deciphered by genome and transcriptome analyses.</title>
        <authorList>
            <person name="O'Connell R.J."/>
            <person name="Thon M.R."/>
            <person name="Hacquard S."/>
            <person name="Amyotte S.G."/>
            <person name="Kleemann J."/>
            <person name="Torres M.F."/>
            <person name="Damm U."/>
            <person name="Buiate E.A."/>
            <person name="Epstein L."/>
            <person name="Alkan N."/>
            <person name="Altmueller J."/>
            <person name="Alvarado-Balderrama L."/>
            <person name="Bauser C.A."/>
            <person name="Becker C."/>
            <person name="Birren B.W."/>
            <person name="Chen Z."/>
            <person name="Choi J."/>
            <person name="Crouch J.A."/>
            <person name="Duvick J.P."/>
            <person name="Farman M.A."/>
            <person name="Gan P."/>
            <person name="Heiman D."/>
            <person name="Henrissat B."/>
            <person name="Howard R.J."/>
            <person name="Kabbage M."/>
            <person name="Koch C."/>
            <person name="Kracher B."/>
            <person name="Kubo Y."/>
            <person name="Law A.D."/>
            <person name="Lebrun M.-H."/>
            <person name="Lee Y.-H."/>
            <person name="Miyara I."/>
            <person name="Moore N."/>
            <person name="Neumann U."/>
            <person name="Nordstroem K."/>
            <person name="Panaccione D.G."/>
            <person name="Panstruga R."/>
            <person name="Place M."/>
            <person name="Proctor R.H."/>
            <person name="Prusky D."/>
            <person name="Rech G."/>
            <person name="Reinhardt R."/>
            <person name="Rollins J.A."/>
            <person name="Rounsley S."/>
            <person name="Schardl C.L."/>
            <person name="Schwartz D.C."/>
            <person name="Shenoy N."/>
            <person name="Shirasu K."/>
            <person name="Sikhakolli U.R."/>
            <person name="Stueber K."/>
            <person name="Sukno S.A."/>
            <person name="Sweigard J.A."/>
            <person name="Takano Y."/>
            <person name="Takahara H."/>
            <person name="Trail F."/>
            <person name="van der Does H.C."/>
            <person name="Voll L.M."/>
            <person name="Will I."/>
            <person name="Young S."/>
            <person name="Zeng Q."/>
            <person name="Zhang J."/>
            <person name="Zhou S."/>
            <person name="Dickman M.B."/>
            <person name="Schulze-Lefert P."/>
            <person name="Ver Loren van Themaat E."/>
            <person name="Ma L.-J."/>
            <person name="Vaillancourt L.J."/>
        </authorList>
    </citation>
    <scope>NUCLEOTIDE SEQUENCE [LARGE SCALE GENOMIC DNA]</scope>
    <source>
        <strain evidence="2">M1.001 / M2 / FGSC 10212</strain>
    </source>
</reference>
<organism evidence="2">
    <name type="scientific">Colletotrichum graminicola (strain M1.001 / M2 / FGSC 10212)</name>
    <name type="common">Maize anthracnose fungus</name>
    <name type="synonym">Glomerella graminicola</name>
    <dbReference type="NCBI Taxonomy" id="645133"/>
    <lineage>
        <taxon>Eukaryota</taxon>
        <taxon>Fungi</taxon>
        <taxon>Dikarya</taxon>
        <taxon>Ascomycota</taxon>
        <taxon>Pezizomycotina</taxon>
        <taxon>Sordariomycetes</taxon>
        <taxon>Hypocreomycetidae</taxon>
        <taxon>Glomerellales</taxon>
        <taxon>Glomerellaceae</taxon>
        <taxon>Colletotrichum</taxon>
        <taxon>Colletotrichum graminicola species complex</taxon>
    </lineage>
</organism>
<gene>
    <name evidence="1" type="ORF">GLRG_05136</name>
</gene>
<dbReference type="GeneID" id="24410501"/>